<reference evidence="2" key="1">
    <citation type="submission" date="2021-02" db="EMBL/GenBank/DDBJ databases">
        <authorList>
            <person name="Nowell W R."/>
        </authorList>
    </citation>
    <scope>NUCLEOTIDE SEQUENCE</scope>
</reference>
<organism evidence="2 4">
    <name type="scientific">Rotaria magnacalcarata</name>
    <dbReference type="NCBI Taxonomy" id="392030"/>
    <lineage>
        <taxon>Eukaryota</taxon>
        <taxon>Metazoa</taxon>
        <taxon>Spiralia</taxon>
        <taxon>Gnathifera</taxon>
        <taxon>Rotifera</taxon>
        <taxon>Eurotatoria</taxon>
        <taxon>Bdelloidea</taxon>
        <taxon>Philodinida</taxon>
        <taxon>Philodinidae</taxon>
        <taxon>Rotaria</taxon>
    </lineage>
</organism>
<evidence type="ECO:0000313" key="1">
    <source>
        <dbReference type="EMBL" id="CAF3849421.1"/>
    </source>
</evidence>
<dbReference type="EMBL" id="CAJOBF010002387">
    <property type="protein sequence ID" value="CAF4030604.1"/>
    <property type="molecule type" value="Genomic_DNA"/>
</dbReference>
<proteinExistence type="predicted"/>
<dbReference type="EMBL" id="CAJOBG010000718">
    <property type="protein sequence ID" value="CAF3849421.1"/>
    <property type="molecule type" value="Genomic_DNA"/>
</dbReference>
<evidence type="ECO:0000313" key="4">
    <source>
        <dbReference type="Proteomes" id="UP000663842"/>
    </source>
</evidence>
<name>A0A819QJZ9_9BILA</name>
<dbReference type="EMBL" id="CAJOBJ010149612">
    <property type="protein sequence ID" value="CAF4799725.1"/>
    <property type="molecule type" value="Genomic_DNA"/>
</dbReference>
<protein>
    <submittedName>
        <fullName evidence="2">Uncharacterized protein</fullName>
    </submittedName>
</protein>
<gene>
    <name evidence="3" type="ORF">GIL414_LOCUS47105</name>
    <name evidence="1" type="ORF">OVN521_LOCUS6762</name>
    <name evidence="2" type="ORF">UXM345_LOCUS17970</name>
</gene>
<evidence type="ECO:0000313" key="2">
    <source>
        <dbReference type="EMBL" id="CAF4030604.1"/>
    </source>
</evidence>
<keyword evidence="5" id="KW-1185">Reference proteome</keyword>
<evidence type="ECO:0000313" key="3">
    <source>
        <dbReference type="EMBL" id="CAF4799725.1"/>
    </source>
</evidence>
<accession>A0A819QJZ9</accession>
<dbReference type="Proteomes" id="UP000681720">
    <property type="component" value="Unassembled WGS sequence"/>
</dbReference>
<dbReference type="AlphaFoldDB" id="A0A819QJZ9"/>
<dbReference type="Proteomes" id="UP000663842">
    <property type="component" value="Unassembled WGS sequence"/>
</dbReference>
<sequence>GRITLKDFERQSSVLLGERINFLLPFYSSAKQISMENDNQLVDKLHREIALFRSKIDELHNKIIICEKSQRLSEQVEIEYEDLIKFLDEQLNQYKLNEINQLKQIQANHQLIEKLFHFLSIYLKQSKDEQILLQLKHEYEHQRIFLS</sequence>
<dbReference type="Proteomes" id="UP000663866">
    <property type="component" value="Unassembled WGS sequence"/>
</dbReference>
<comment type="caution">
    <text evidence="2">The sequence shown here is derived from an EMBL/GenBank/DDBJ whole genome shotgun (WGS) entry which is preliminary data.</text>
</comment>
<evidence type="ECO:0000313" key="5">
    <source>
        <dbReference type="Proteomes" id="UP000663866"/>
    </source>
</evidence>
<feature type="non-terminal residue" evidence="2">
    <location>
        <position position="1"/>
    </location>
</feature>